<accession>A0A8K0A3R6</accession>
<name>A0A8K0A3R6_BRALA</name>
<evidence type="ECO:0000256" key="1">
    <source>
        <dbReference type="SAM" id="Coils"/>
    </source>
</evidence>
<keyword evidence="3" id="KW-0732">Signal</keyword>
<dbReference type="OrthoDB" id="10021171at2759"/>
<feature type="compositionally biased region" description="Acidic residues" evidence="2">
    <location>
        <begin position="270"/>
        <end position="279"/>
    </location>
</feature>
<keyword evidence="5" id="KW-1185">Reference proteome</keyword>
<evidence type="ECO:0000313" key="5">
    <source>
        <dbReference type="Proteomes" id="UP000838412"/>
    </source>
</evidence>
<feature type="coiled-coil region" evidence="1">
    <location>
        <begin position="174"/>
        <end position="204"/>
    </location>
</feature>
<feature type="chain" id="PRO_5035476687" evidence="3">
    <location>
        <begin position="24"/>
        <end position="299"/>
    </location>
</feature>
<feature type="region of interest" description="Disordered" evidence="2">
    <location>
        <begin position="221"/>
        <end position="299"/>
    </location>
</feature>
<proteinExistence type="predicted"/>
<gene>
    <name evidence="4" type="primary">Hypp3721</name>
    <name evidence="4" type="ORF">BLAG_LOCUS20689</name>
</gene>
<feature type="compositionally biased region" description="Basic residues" evidence="2">
    <location>
        <begin position="286"/>
        <end position="299"/>
    </location>
</feature>
<organism evidence="4 5">
    <name type="scientific">Branchiostoma lanceolatum</name>
    <name type="common">Common lancelet</name>
    <name type="synonym">Amphioxus lanceolatum</name>
    <dbReference type="NCBI Taxonomy" id="7740"/>
    <lineage>
        <taxon>Eukaryota</taxon>
        <taxon>Metazoa</taxon>
        <taxon>Chordata</taxon>
        <taxon>Cephalochordata</taxon>
        <taxon>Leptocardii</taxon>
        <taxon>Amphioxiformes</taxon>
        <taxon>Branchiostomatidae</taxon>
        <taxon>Branchiostoma</taxon>
    </lineage>
</organism>
<evidence type="ECO:0000313" key="4">
    <source>
        <dbReference type="EMBL" id="CAH1267268.1"/>
    </source>
</evidence>
<keyword evidence="1" id="KW-0175">Coiled coil</keyword>
<evidence type="ECO:0000256" key="2">
    <source>
        <dbReference type="SAM" id="MobiDB-lite"/>
    </source>
</evidence>
<dbReference type="EMBL" id="OV696691">
    <property type="protein sequence ID" value="CAH1267268.1"/>
    <property type="molecule type" value="Genomic_DNA"/>
</dbReference>
<dbReference type="AlphaFoldDB" id="A0A8K0A3R6"/>
<evidence type="ECO:0000256" key="3">
    <source>
        <dbReference type="SAM" id="SignalP"/>
    </source>
</evidence>
<reference evidence="4" key="1">
    <citation type="submission" date="2022-01" db="EMBL/GenBank/DDBJ databases">
        <authorList>
            <person name="Braso-Vives M."/>
        </authorList>
    </citation>
    <scope>NUCLEOTIDE SEQUENCE</scope>
</reference>
<sequence>MSPPHLAWPVVCVLLLGVGVSLTTQEEVYSLGHIEDNRCVCTFVAPYNQPDSPTKTAREAPSNCPSLDASELQRLKDDVVLVHRHQLANREQLNTQSTGLFNLTTRMHTYEESLRKYARRQVAQDGNMGGFQKETRKLRRLITKQRQALSGMRSRVDSLTNDLEHMRGVNEQLLLELQVQAEKNEMQRRRLEDLRVKHEATETQIQEFLWIVTTVLKTVPRPDREQLGETGGTEGDPERAEPPGHRPGSPPETAEENTDGSAEGSQAGVDVDEFDDLYDDLYITPKPRRRRFQKAKPII</sequence>
<feature type="signal peptide" evidence="3">
    <location>
        <begin position="1"/>
        <end position="23"/>
    </location>
</feature>
<dbReference type="Proteomes" id="UP000838412">
    <property type="component" value="Chromosome 6"/>
</dbReference>
<protein>
    <submittedName>
        <fullName evidence="4">Hypp3721 protein</fullName>
    </submittedName>
</protein>